<keyword evidence="2" id="KW-0472">Membrane</keyword>
<reference evidence="4" key="1">
    <citation type="submission" date="2020-03" db="EMBL/GenBank/DDBJ databases">
        <authorList>
            <person name="Chebbi M.A."/>
            <person name="Drezen J.M."/>
        </authorList>
    </citation>
    <scope>NUCLEOTIDE SEQUENCE</scope>
    <source>
        <tissue evidence="4">Whole body</tissue>
    </source>
</reference>
<feature type="compositionally biased region" description="Polar residues" evidence="1">
    <location>
        <begin position="102"/>
        <end position="125"/>
    </location>
</feature>
<evidence type="ECO:0000256" key="1">
    <source>
        <dbReference type="SAM" id="MobiDB-lite"/>
    </source>
</evidence>
<dbReference type="EMBL" id="JAAOIC020000002">
    <property type="protein sequence ID" value="KAG8042505.1"/>
    <property type="molecule type" value="Genomic_DNA"/>
</dbReference>
<feature type="compositionally biased region" description="Basic and acidic residues" evidence="1">
    <location>
        <begin position="89"/>
        <end position="100"/>
    </location>
</feature>
<evidence type="ECO:0000259" key="3">
    <source>
        <dbReference type="SMART" id="SM01024"/>
    </source>
</evidence>
<accession>A0A8J5RC14</accession>
<keyword evidence="5" id="KW-1185">Reference proteome</keyword>
<dbReference type="AlphaFoldDB" id="A0A8J5RC14"/>
<dbReference type="OrthoDB" id="10251412at2759"/>
<reference evidence="4" key="2">
    <citation type="submission" date="2021-04" db="EMBL/GenBank/DDBJ databases">
        <title>Genome-wide patterns of bracovirus chromosomal integration into multiple host tissues during parasitism.</title>
        <authorList>
            <person name="Chebbi M.A.C."/>
        </authorList>
    </citation>
    <scope>NUCLEOTIDE SEQUENCE</scope>
    <source>
        <tissue evidence="4">Whole body</tissue>
    </source>
</reference>
<dbReference type="Pfam" id="PF08740">
    <property type="entry name" value="BCS1_N"/>
    <property type="match status" value="1"/>
</dbReference>
<evidence type="ECO:0000313" key="5">
    <source>
        <dbReference type="Proteomes" id="UP000729913"/>
    </source>
</evidence>
<evidence type="ECO:0000256" key="2">
    <source>
        <dbReference type="SAM" id="Phobius"/>
    </source>
</evidence>
<name>A0A8J5RC14_9HYME</name>
<keyword evidence="2" id="KW-0812">Transmembrane</keyword>
<keyword evidence="2" id="KW-1133">Transmembrane helix</keyword>
<comment type="caution">
    <text evidence="4">The sequence shown here is derived from an EMBL/GenBank/DDBJ whole genome shotgun (WGS) entry which is preliminary data.</text>
</comment>
<feature type="transmembrane region" description="Helical" evidence="2">
    <location>
        <begin position="15"/>
        <end position="32"/>
    </location>
</feature>
<proteinExistence type="predicted"/>
<organism evidence="4 5">
    <name type="scientific">Cotesia typhae</name>
    <dbReference type="NCBI Taxonomy" id="2053667"/>
    <lineage>
        <taxon>Eukaryota</taxon>
        <taxon>Metazoa</taxon>
        <taxon>Ecdysozoa</taxon>
        <taxon>Arthropoda</taxon>
        <taxon>Hexapoda</taxon>
        <taxon>Insecta</taxon>
        <taxon>Pterygota</taxon>
        <taxon>Neoptera</taxon>
        <taxon>Endopterygota</taxon>
        <taxon>Hymenoptera</taxon>
        <taxon>Apocrita</taxon>
        <taxon>Ichneumonoidea</taxon>
        <taxon>Braconidae</taxon>
        <taxon>Microgastrinae</taxon>
        <taxon>Cotesia</taxon>
    </lineage>
</organism>
<gene>
    <name evidence="4" type="ORF">G9C98_005139</name>
</gene>
<evidence type="ECO:0000313" key="4">
    <source>
        <dbReference type="EMBL" id="KAG8042505.1"/>
    </source>
</evidence>
<feature type="region of interest" description="Disordered" evidence="1">
    <location>
        <begin position="89"/>
        <end position="125"/>
    </location>
</feature>
<dbReference type="InterPro" id="IPR014851">
    <property type="entry name" value="BCS1_N"/>
</dbReference>
<dbReference type="Proteomes" id="UP000729913">
    <property type="component" value="Unassembled WGS sequence"/>
</dbReference>
<sequence length="125" mass="14063">MTIIEYIQTLSDNPYFGAGFGLASLGVGAAFLRKGSQVATILFKRHYMITLEVPCRDKSYQWLLQWITHKGARKTQHLSVETSFELKDTGHVQRELDKSSKNSRATNPRSSHGNSMGNCSINSIW</sequence>
<feature type="domain" description="BCS1 N-terminal" evidence="3">
    <location>
        <begin position="23"/>
        <end position="124"/>
    </location>
</feature>
<dbReference type="SMART" id="SM01024">
    <property type="entry name" value="BCS1_N"/>
    <property type="match status" value="1"/>
</dbReference>
<protein>
    <recommendedName>
        <fullName evidence="3">BCS1 N-terminal domain-containing protein</fullName>
    </recommendedName>
</protein>